<comment type="caution">
    <text evidence="1">The sequence shown here is derived from an EMBL/GenBank/DDBJ whole genome shotgun (WGS) entry which is preliminary data.</text>
</comment>
<gene>
    <name evidence="1" type="ORF">FGO68_gene12018</name>
</gene>
<protein>
    <submittedName>
        <fullName evidence="1">Uncharacterized protein</fullName>
    </submittedName>
</protein>
<reference evidence="1" key="1">
    <citation type="submission" date="2019-06" db="EMBL/GenBank/DDBJ databases">
        <authorList>
            <person name="Zheng W."/>
        </authorList>
    </citation>
    <scope>NUCLEOTIDE SEQUENCE</scope>
    <source>
        <strain evidence="1">QDHG01</strain>
    </source>
</reference>
<evidence type="ECO:0000313" key="2">
    <source>
        <dbReference type="Proteomes" id="UP000785679"/>
    </source>
</evidence>
<sequence length="87" mass="10341">MNWMSQCHRNSIEYINKISVESTLALNFRPDLFGRQHICNLLYYIQFDYTQQSRYSKVSYIPQTECIMQSSSLHLRQDLPCSLKLVC</sequence>
<organism evidence="1 2">
    <name type="scientific">Halteria grandinella</name>
    <dbReference type="NCBI Taxonomy" id="5974"/>
    <lineage>
        <taxon>Eukaryota</taxon>
        <taxon>Sar</taxon>
        <taxon>Alveolata</taxon>
        <taxon>Ciliophora</taxon>
        <taxon>Intramacronucleata</taxon>
        <taxon>Spirotrichea</taxon>
        <taxon>Stichotrichia</taxon>
        <taxon>Sporadotrichida</taxon>
        <taxon>Halteriidae</taxon>
        <taxon>Halteria</taxon>
    </lineage>
</organism>
<name>A0A8J8P3A1_HALGN</name>
<keyword evidence="2" id="KW-1185">Reference proteome</keyword>
<dbReference type="Proteomes" id="UP000785679">
    <property type="component" value="Unassembled WGS sequence"/>
</dbReference>
<dbReference type="EMBL" id="RRYP01002390">
    <property type="protein sequence ID" value="TNV84821.1"/>
    <property type="molecule type" value="Genomic_DNA"/>
</dbReference>
<proteinExistence type="predicted"/>
<accession>A0A8J8P3A1</accession>
<dbReference type="AlphaFoldDB" id="A0A8J8P3A1"/>
<evidence type="ECO:0000313" key="1">
    <source>
        <dbReference type="EMBL" id="TNV84821.1"/>
    </source>
</evidence>